<name>A0A0F9N1G9_9ZZZZ</name>
<gene>
    <name evidence="1" type="ORF">LCGC14_1316930</name>
</gene>
<dbReference type="AlphaFoldDB" id="A0A0F9N1G9"/>
<organism evidence="1">
    <name type="scientific">marine sediment metagenome</name>
    <dbReference type="NCBI Taxonomy" id="412755"/>
    <lineage>
        <taxon>unclassified sequences</taxon>
        <taxon>metagenomes</taxon>
        <taxon>ecological metagenomes</taxon>
    </lineage>
</organism>
<dbReference type="EMBL" id="LAZR01007822">
    <property type="protein sequence ID" value="KKM82695.1"/>
    <property type="molecule type" value="Genomic_DNA"/>
</dbReference>
<proteinExistence type="predicted"/>
<sequence length="114" mass="13108">MHRRLTTLTMVILGFALQAVSYVFLAAPLATPTDPTWGFLHIPPKKYSPGNSRYQNNVLKTLERSFLFLDRNWADQLNLVHCSAISLPTPCYCLAIFVTSTIVRQTFRPKLYRY</sequence>
<reference evidence="1" key="1">
    <citation type="journal article" date="2015" name="Nature">
        <title>Complex archaea that bridge the gap between prokaryotes and eukaryotes.</title>
        <authorList>
            <person name="Spang A."/>
            <person name="Saw J.H."/>
            <person name="Jorgensen S.L."/>
            <person name="Zaremba-Niedzwiedzka K."/>
            <person name="Martijn J."/>
            <person name="Lind A.E."/>
            <person name="van Eijk R."/>
            <person name="Schleper C."/>
            <person name="Guy L."/>
            <person name="Ettema T.J."/>
        </authorList>
    </citation>
    <scope>NUCLEOTIDE SEQUENCE</scope>
</reference>
<protein>
    <submittedName>
        <fullName evidence="1">Uncharacterized protein</fullName>
    </submittedName>
</protein>
<accession>A0A0F9N1G9</accession>
<evidence type="ECO:0000313" key="1">
    <source>
        <dbReference type="EMBL" id="KKM82695.1"/>
    </source>
</evidence>
<comment type="caution">
    <text evidence="1">The sequence shown here is derived from an EMBL/GenBank/DDBJ whole genome shotgun (WGS) entry which is preliminary data.</text>
</comment>